<name>A0ACA9M2R3_9GLOM</name>
<sequence length="761" mass="88458">MFNIGELKKLHNILMVKEKEFIFEIDGTSFIKWFKPDTKLEDVRKKLAEGQDGWDAEKLLFKQGKIQIYHEDEIHYKLEKIQSRISDKYIIYVENLMKKVKTHVDDEVFSLSLDPNDKLEKIRISLLGNFANLFTKEFNFRWKNGRIVDKCEEITNNLEEILMNNNELYISILQESEITICSSHGGDFEQSIHTLHKGKKLTEIREELEQCLCPDFCFLNLEKARIHKSAEDKLMLGQILLIGKNGQNVLNIRREHDYYDLVKLMNKCGYGFIIKNSSVEQAEYRAFTITKTPDQHIFENKYDEGTLKCKNEFHELCERNFITFINATFTLPWVSAFFGVNREVSLKKLENYEDVTEYSYIKMRRVSVNISKNVISVNKEFSDDVEKALEEKTQDKRVESLKKIAEKYGYFYANSVYFGGVIVKKKEKTKYSNEHSKAKKLEITAKTSPQKIIEACTGSNSKICQNIKTVTDNSISGGTIKGGDLAKFSFDKFVDCHDWINSLKDPETWGIIEYHHINSIFSLLDEDLQTKVLEALGKRILRAEVNEIMYQTEKEQYIYELAEKLSDIPNIKDCQIFTTIMKEKMDRHIFSTCVSYDGSSDKPIIIINRTPSKKKPKRKYIPVRIGWIIVGYPTDTFDFDLSNQVVIESRKCGLKQYTINNNDFPHLNNLQFIKKYALATCVLDKVETTTQENASNSSISSISVTSQLNARELKLVVGSYFSRPLDSACLFAYCSKDRKKQLSRKDDQNDSFLQHLKLFIW</sequence>
<gene>
    <name evidence="1" type="ORF">DHETER_LOCUS5770</name>
</gene>
<evidence type="ECO:0000313" key="2">
    <source>
        <dbReference type="Proteomes" id="UP000789702"/>
    </source>
</evidence>
<organism evidence="1 2">
    <name type="scientific">Dentiscutata heterogama</name>
    <dbReference type="NCBI Taxonomy" id="1316150"/>
    <lineage>
        <taxon>Eukaryota</taxon>
        <taxon>Fungi</taxon>
        <taxon>Fungi incertae sedis</taxon>
        <taxon>Mucoromycota</taxon>
        <taxon>Glomeromycotina</taxon>
        <taxon>Glomeromycetes</taxon>
        <taxon>Diversisporales</taxon>
        <taxon>Gigasporaceae</taxon>
        <taxon>Dentiscutata</taxon>
    </lineage>
</organism>
<evidence type="ECO:0000313" key="1">
    <source>
        <dbReference type="EMBL" id="CAG8564024.1"/>
    </source>
</evidence>
<keyword evidence="2" id="KW-1185">Reference proteome</keyword>
<dbReference type="EMBL" id="CAJVPU010006719">
    <property type="protein sequence ID" value="CAG8564024.1"/>
    <property type="molecule type" value="Genomic_DNA"/>
</dbReference>
<comment type="caution">
    <text evidence="1">The sequence shown here is derived from an EMBL/GenBank/DDBJ whole genome shotgun (WGS) entry which is preliminary data.</text>
</comment>
<dbReference type="Proteomes" id="UP000789702">
    <property type="component" value="Unassembled WGS sequence"/>
</dbReference>
<accession>A0ACA9M2R3</accession>
<protein>
    <submittedName>
        <fullName evidence="1">11079_t:CDS:1</fullName>
    </submittedName>
</protein>
<reference evidence="1" key="1">
    <citation type="submission" date="2021-06" db="EMBL/GenBank/DDBJ databases">
        <authorList>
            <person name="Kallberg Y."/>
            <person name="Tangrot J."/>
            <person name="Rosling A."/>
        </authorList>
    </citation>
    <scope>NUCLEOTIDE SEQUENCE</scope>
    <source>
        <strain evidence="1">IL203A</strain>
    </source>
</reference>
<proteinExistence type="predicted"/>